<dbReference type="InterPro" id="IPR002048">
    <property type="entry name" value="EF_hand_dom"/>
</dbReference>
<gene>
    <name evidence="2" type="ORF">Ctob_012791</name>
</gene>
<comment type="caution">
    <text evidence="2">The sequence shown here is derived from an EMBL/GenBank/DDBJ whole genome shotgun (WGS) entry which is preliminary data.</text>
</comment>
<reference evidence="3" key="1">
    <citation type="journal article" date="2015" name="PLoS Genet.">
        <title>Genome Sequence and Transcriptome Analyses of Chrysochromulina tobin: Metabolic Tools for Enhanced Algal Fitness in the Prominent Order Prymnesiales (Haptophyceae).</title>
        <authorList>
            <person name="Hovde B.T."/>
            <person name="Deodato C.R."/>
            <person name="Hunsperger H.M."/>
            <person name="Ryken S.A."/>
            <person name="Yost W."/>
            <person name="Jha R.K."/>
            <person name="Patterson J."/>
            <person name="Monnat R.J. Jr."/>
            <person name="Barlow S.B."/>
            <person name="Starkenburg S.R."/>
            <person name="Cattolico R.A."/>
        </authorList>
    </citation>
    <scope>NUCLEOTIDE SEQUENCE</scope>
    <source>
        <strain evidence="3">CCMP291</strain>
    </source>
</reference>
<dbReference type="GO" id="GO:0005509">
    <property type="term" value="F:calcium ion binding"/>
    <property type="evidence" value="ECO:0007669"/>
    <property type="project" value="InterPro"/>
</dbReference>
<dbReference type="EMBL" id="JWZX01000024">
    <property type="protein sequence ID" value="KOO53866.1"/>
    <property type="molecule type" value="Genomic_DNA"/>
</dbReference>
<protein>
    <recommendedName>
        <fullName evidence="1">EF-hand domain-containing protein</fullName>
    </recommendedName>
</protein>
<organism evidence="2 3">
    <name type="scientific">Chrysochromulina tobinii</name>
    <dbReference type="NCBI Taxonomy" id="1460289"/>
    <lineage>
        <taxon>Eukaryota</taxon>
        <taxon>Haptista</taxon>
        <taxon>Haptophyta</taxon>
        <taxon>Prymnesiophyceae</taxon>
        <taxon>Prymnesiales</taxon>
        <taxon>Chrysochromulinaceae</taxon>
        <taxon>Chrysochromulina</taxon>
    </lineage>
</organism>
<name>A0A0M0LSA5_9EUKA</name>
<sequence length="429" mass="47149">MGAERVKRVLEEASMCSAAEVGVLIEGLLERSFGRLELLKQALAALTAIERAKLAPTVLADVGGDPSKLPRAVTHASVLDDFGALRSDEQESVLGSLLGTIIPSHRHSEAILALLEGSGNEDVVGVALAAALHRAGPHARRRCFTSLVHYADVSPAEREQIASVLTQVAPWRAESATQTEMSLAEVDEQYEALTLALTEAKMAPVGHWEARAVDRMADRRGALARMAALTANEEGGPEINPEIALEFRAVLSWQWRPGAADLLSLPELLRRLAALFADKAEEDARLRKALCLRFDAVLALLVRAWDVARRQQERMLESRFDEVDPIGNGTLTLPDLWKCLHRLLRAMVGAGGEMRQRAQPWLERGAAERLYDQMLVESQLLSPTLREGELSRDAFVRVLLRHGIVDVGYEAWLKVHPGDLHPLPADIFQ</sequence>
<dbReference type="PROSITE" id="PS50222">
    <property type="entry name" value="EF_HAND_2"/>
    <property type="match status" value="1"/>
</dbReference>
<feature type="domain" description="EF-hand" evidence="1">
    <location>
        <begin position="311"/>
        <end position="346"/>
    </location>
</feature>
<proteinExistence type="predicted"/>
<evidence type="ECO:0000259" key="1">
    <source>
        <dbReference type="PROSITE" id="PS50222"/>
    </source>
</evidence>
<accession>A0A0M0LSA5</accession>
<evidence type="ECO:0000313" key="3">
    <source>
        <dbReference type="Proteomes" id="UP000037460"/>
    </source>
</evidence>
<dbReference type="Proteomes" id="UP000037460">
    <property type="component" value="Unassembled WGS sequence"/>
</dbReference>
<dbReference type="AlphaFoldDB" id="A0A0M0LSA5"/>
<keyword evidence="3" id="KW-1185">Reference proteome</keyword>
<evidence type="ECO:0000313" key="2">
    <source>
        <dbReference type="EMBL" id="KOO53866.1"/>
    </source>
</evidence>